<dbReference type="EMBL" id="MJEQ01000451">
    <property type="protein sequence ID" value="OIT36263.1"/>
    <property type="molecule type" value="Genomic_DNA"/>
</dbReference>
<dbReference type="SMR" id="A0A314L3Z6"/>
<dbReference type="Proteomes" id="UP000187609">
    <property type="component" value="Unassembled WGS sequence"/>
</dbReference>
<evidence type="ECO:0000313" key="2">
    <source>
        <dbReference type="EMBL" id="OIT36263.1"/>
    </source>
</evidence>
<name>A0A314L3Z6_NICAT</name>
<sequence length="528" mass="60515">MVDFNTLNWLGADYDSFYRDVKELISSKYALQIEEKKGNMSSFLELDRTYEEVVIRADDIEEAIINTQVKLKMADEEMEHVKREIEKAKELIQRLKQMVAEIKDRVEHLKCDEQKYRKEHEAAQAEVEKLGTQVEAAKAVKKEVEERKDAARKRIESITRRLQFITHIVETRTLLKFLKFTLSLFTHSRKRFEEKSENNMVSTRLSLARRSSLQLQPATTSSSPTLQECCYKKKRNSIKVSGLSMATEAPAVPSPPVPSKESNGNTLLQLSTSTFAPMVPLGSTNDRPLLIPCDEEEEQRETKLKLNPLSRLKQPRKAHTGVNEYSPQMDEISKKMVIDVKSMLVSKLIYGTSNVNDMVTFANGAFSTLNWLGADYSCFYKAVEDLISHKYDLQVAERKGAMLTFSELEKKYEEVVISADDLEETIICTQAKLKTAKEKKEHVKRQIEKGEEVIHRLKEVVAHIEHDDEHLKHDEQKYKAAHKTAQVEVEKLGAQMEAARVMQKEIDECKNAALEGILSATRRLQCMD</sequence>
<accession>A0A314L3Z6</accession>
<keyword evidence="3" id="KW-1185">Reference proteome</keyword>
<keyword evidence="1" id="KW-0175">Coiled coil</keyword>
<reference evidence="2" key="1">
    <citation type="submission" date="2016-11" db="EMBL/GenBank/DDBJ databases">
        <title>The genome of Nicotiana attenuata.</title>
        <authorList>
            <person name="Xu S."/>
            <person name="Brockmoeller T."/>
            <person name="Gaquerel E."/>
            <person name="Navarro A."/>
            <person name="Kuhl H."/>
            <person name="Gase K."/>
            <person name="Ling Z."/>
            <person name="Zhou W."/>
            <person name="Kreitzer C."/>
            <person name="Stanke M."/>
            <person name="Tang H."/>
            <person name="Lyons E."/>
            <person name="Pandey P."/>
            <person name="Pandey S.P."/>
            <person name="Timmermann B."/>
            <person name="Baldwin I.T."/>
        </authorList>
    </citation>
    <scope>NUCLEOTIDE SEQUENCE [LARGE SCALE GENOMIC DNA]</scope>
    <source>
        <strain evidence="2">UT</strain>
    </source>
</reference>
<dbReference type="AlphaFoldDB" id="A0A314L3Z6"/>
<feature type="coiled-coil region" evidence="1">
    <location>
        <begin position="405"/>
        <end position="460"/>
    </location>
</feature>
<evidence type="ECO:0000256" key="1">
    <source>
        <dbReference type="SAM" id="Coils"/>
    </source>
</evidence>
<protein>
    <submittedName>
        <fullName evidence="2">Uncharacterized protein</fullName>
    </submittedName>
</protein>
<dbReference type="STRING" id="49451.A0A314L3Z6"/>
<dbReference type="Gramene" id="OIT36263">
    <property type="protein sequence ID" value="OIT36263"/>
    <property type="gene ID" value="A4A49_06729"/>
</dbReference>
<organism evidence="2 3">
    <name type="scientific">Nicotiana attenuata</name>
    <name type="common">Coyote tobacco</name>
    <dbReference type="NCBI Taxonomy" id="49451"/>
    <lineage>
        <taxon>Eukaryota</taxon>
        <taxon>Viridiplantae</taxon>
        <taxon>Streptophyta</taxon>
        <taxon>Embryophyta</taxon>
        <taxon>Tracheophyta</taxon>
        <taxon>Spermatophyta</taxon>
        <taxon>Magnoliopsida</taxon>
        <taxon>eudicotyledons</taxon>
        <taxon>Gunneridae</taxon>
        <taxon>Pentapetalae</taxon>
        <taxon>asterids</taxon>
        <taxon>lamiids</taxon>
        <taxon>Solanales</taxon>
        <taxon>Solanaceae</taxon>
        <taxon>Nicotianoideae</taxon>
        <taxon>Nicotianeae</taxon>
        <taxon>Nicotiana</taxon>
    </lineage>
</organism>
<gene>
    <name evidence="2" type="ORF">A4A49_06729</name>
</gene>
<evidence type="ECO:0000313" key="3">
    <source>
        <dbReference type="Proteomes" id="UP000187609"/>
    </source>
</evidence>
<feature type="coiled-coil region" evidence="1">
    <location>
        <begin position="57"/>
        <end position="161"/>
    </location>
</feature>
<comment type="caution">
    <text evidence="2">The sequence shown here is derived from an EMBL/GenBank/DDBJ whole genome shotgun (WGS) entry which is preliminary data.</text>
</comment>
<proteinExistence type="predicted"/>